<dbReference type="PANTHER" id="PTHR30330:SF3">
    <property type="entry name" value="TRANSCRIPTIONAL REGULATOR, LRP FAMILY"/>
    <property type="match status" value="1"/>
</dbReference>
<dbReference type="AlphaFoldDB" id="A0A9D2LIZ1"/>
<evidence type="ECO:0000256" key="6">
    <source>
        <dbReference type="ARBA" id="ARBA00022989"/>
    </source>
</evidence>
<dbReference type="GO" id="GO:0005886">
    <property type="term" value="C:plasma membrane"/>
    <property type="evidence" value="ECO:0007669"/>
    <property type="project" value="UniProtKB-SubCell"/>
</dbReference>
<feature type="transmembrane region" description="Helical" evidence="8">
    <location>
        <begin position="314"/>
        <end position="338"/>
    </location>
</feature>
<evidence type="ECO:0000256" key="3">
    <source>
        <dbReference type="ARBA" id="ARBA00022448"/>
    </source>
</evidence>
<dbReference type="InterPro" id="IPR001463">
    <property type="entry name" value="Na/Ala_symport"/>
</dbReference>
<reference evidence="9" key="2">
    <citation type="submission" date="2021-04" db="EMBL/GenBank/DDBJ databases">
        <authorList>
            <person name="Gilroy R."/>
        </authorList>
    </citation>
    <scope>NUCLEOTIDE SEQUENCE</scope>
    <source>
        <strain evidence="9">ChiBcec18-1249</strain>
    </source>
</reference>
<feature type="transmembrane region" description="Helical" evidence="8">
    <location>
        <begin position="12"/>
        <end position="32"/>
    </location>
</feature>
<keyword evidence="8" id="KW-0769">Symport</keyword>
<evidence type="ECO:0000313" key="10">
    <source>
        <dbReference type="Proteomes" id="UP000823824"/>
    </source>
</evidence>
<dbReference type="NCBIfam" id="TIGR00835">
    <property type="entry name" value="agcS"/>
    <property type="match status" value="1"/>
</dbReference>
<evidence type="ECO:0000313" key="9">
    <source>
        <dbReference type="EMBL" id="HJB13589.1"/>
    </source>
</evidence>
<evidence type="ECO:0000256" key="5">
    <source>
        <dbReference type="ARBA" id="ARBA00022692"/>
    </source>
</evidence>
<comment type="subcellular location">
    <subcellularLocation>
        <location evidence="1 8">Cell membrane</location>
        <topology evidence="1 8">Multi-pass membrane protein</topology>
    </subcellularLocation>
</comment>
<sequence>MTVSAWIARLDRLVWGPWMLALLLGTGVFLTLRTRFLPWRNLGWALRSTFSREARARTGGAGDVSPFSALMTTLAATIGTGNIAGVATALVAGGPGALVWMELSALLGLSSKCVECLLAVKYRRRSDRGEMCGGPMYTMRYGLRQRRLGAVLAALFALFTVLASLGMGNMAQANSIAQALSGSFAVPPRITGAVVAVLALAVILGGIRRIAGICSAVVPAMAVFYLLAGLAVLLGHLSDLPGALLEMLRLALSPAAAAGGAAGTVTASVLEAARWGVARGCFSHEAGMGSAAIPAASAATDSPARQGYVNMTGVFFDTTVICTVTGLCICASGVLGAVDAAGAPVNGAALTALAFETVLGPLGGLLVDLGIVLFAFSTILGWAFSGEKAFEYLLGRRAVPLYRVLFALAAFLGATQSLEVVWDLSDIFNALMAVPNLISLLLLSGTAARELAAFQPVVRRERRGRRRR</sequence>
<protein>
    <submittedName>
        <fullName evidence="9">Sodium:alanine symporter family protein</fullName>
    </submittedName>
</protein>
<organism evidence="9 10">
    <name type="scientific">Candidatus Oscillibacter excrementigallinarum</name>
    <dbReference type="NCBI Taxonomy" id="2838716"/>
    <lineage>
        <taxon>Bacteria</taxon>
        <taxon>Bacillati</taxon>
        <taxon>Bacillota</taxon>
        <taxon>Clostridia</taxon>
        <taxon>Eubacteriales</taxon>
        <taxon>Oscillospiraceae</taxon>
        <taxon>Oscillibacter</taxon>
    </lineage>
</organism>
<feature type="transmembrane region" description="Helical" evidence="8">
    <location>
        <begin position="190"/>
        <end position="207"/>
    </location>
</feature>
<evidence type="ECO:0000256" key="8">
    <source>
        <dbReference type="RuleBase" id="RU363064"/>
    </source>
</evidence>
<dbReference type="Pfam" id="PF01235">
    <property type="entry name" value="Na_Ala_symp"/>
    <property type="match status" value="1"/>
</dbReference>
<comment type="caution">
    <text evidence="9">The sequence shown here is derived from an EMBL/GenBank/DDBJ whole genome shotgun (WGS) entry which is preliminary data.</text>
</comment>
<evidence type="ECO:0000256" key="4">
    <source>
        <dbReference type="ARBA" id="ARBA00022475"/>
    </source>
</evidence>
<feature type="transmembrane region" description="Helical" evidence="8">
    <location>
        <begin position="250"/>
        <end position="270"/>
    </location>
</feature>
<evidence type="ECO:0000256" key="1">
    <source>
        <dbReference type="ARBA" id="ARBA00004651"/>
    </source>
</evidence>
<keyword evidence="5 8" id="KW-0812">Transmembrane</keyword>
<dbReference type="PANTHER" id="PTHR30330">
    <property type="entry name" value="AGSS FAMILY TRANSPORTER, SODIUM-ALANINE"/>
    <property type="match status" value="1"/>
</dbReference>
<feature type="transmembrane region" description="Helical" evidence="8">
    <location>
        <begin position="358"/>
        <end position="384"/>
    </location>
</feature>
<dbReference type="Proteomes" id="UP000823824">
    <property type="component" value="Unassembled WGS sequence"/>
</dbReference>
<dbReference type="EMBL" id="DWZJ01000065">
    <property type="protein sequence ID" value="HJB13589.1"/>
    <property type="molecule type" value="Genomic_DNA"/>
</dbReference>
<keyword evidence="4 8" id="KW-1003">Cell membrane</keyword>
<evidence type="ECO:0000256" key="7">
    <source>
        <dbReference type="ARBA" id="ARBA00023136"/>
    </source>
</evidence>
<comment type="similarity">
    <text evidence="2 8">Belongs to the alanine or glycine:cation symporter (AGCS) (TC 2.A.25) family.</text>
</comment>
<name>A0A9D2LIZ1_9FIRM</name>
<keyword evidence="6 8" id="KW-1133">Transmembrane helix</keyword>
<feature type="transmembrane region" description="Helical" evidence="8">
    <location>
        <begin position="437"/>
        <end position="458"/>
    </location>
</feature>
<keyword evidence="7 8" id="KW-0472">Membrane</keyword>
<feature type="transmembrane region" description="Helical" evidence="8">
    <location>
        <begin position="148"/>
        <end position="170"/>
    </location>
</feature>
<gene>
    <name evidence="9" type="ORF">H9787_07740</name>
</gene>
<reference evidence="9" key="1">
    <citation type="journal article" date="2021" name="PeerJ">
        <title>Extensive microbial diversity within the chicken gut microbiome revealed by metagenomics and culture.</title>
        <authorList>
            <person name="Gilroy R."/>
            <person name="Ravi A."/>
            <person name="Getino M."/>
            <person name="Pursley I."/>
            <person name="Horton D.L."/>
            <person name="Alikhan N.F."/>
            <person name="Baker D."/>
            <person name="Gharbi K."/>
            <person name="Hall N."/>
            <person name="Watson M."/>
            <person name="Adriaenssens E.M."/>
            <person name="Foster-Nyarko E."/>
            <person name="Jarju S."/>
            <person name="Secka A."/>
            <person name="Antonio M."/>
            <person name="Oren A."/>
            <person name="Chaudhuri R.R."/>
            <person name="La Ragione R."/>
            <person name="Hildebrand F."/>
            <person name="Pallen M.J."/>
        </authorList>
    </citation>
    <scope>NUCLEOTIDE SEQUENCE</scope>
    <source>
        <strain evidence="9">ChiBcec18-1249</strain>
    </source>
</reference>
<feature type="transmembrane region" description="Helical" evidence="8">
    <location>
        <begin position="404"/>
        <end position="425"/>
    </location>
</feature>
<proteinExistence type="inferred from homology"/>
<feature type="transmembrane region" description="Helical" evidence="8">
    <location>
        <begin position="214"/>
        <end position="238"/>
    </location>
</feature>
<dbReference type="GO" id="GO:0005283">
    <property type="term" value="F:amino acid:sodium symporter activity"/>
    <property type="evidence" value="ECO:0007669"/>
    <property type="project" value="InterPro"/>
</dbReference>
<feature type="transmembrane region" description="Helical" evidence="8">
    <location>
        <begin position="67"/>
        <end position="92"/>
    </location>
</feature>
<accession>A0A9D2LIZ1</accession>
<dbReference type="Gene3D" id="1.20.1740.10">
    <property type="entry name" value="Amino acid/polyamine transporter I"/>
    <property type="match status" value="1"/>
</dbReference>
<evidence type="ECO:0000256" key="2">
    <source>
        <dbReference type="ARBA" id="ARBA00009261"/>
    </source>
</evidence>
<dbReference type="PRINTS" id="PR00175">
    <property type="entry name" value="NAALASMPORT"/>
</dbReference>
<keyword evidence="3 8" id="KW-0813">Transport</keyword>